<dbReference type="RefSeq" id="WP_289268586.1">
    <property type="nucleotide sequence ID" value="NZ_OX365700.1"/>
</dbReference>
<comment type="similarity">
    <text evidence="1 2">Belongs to the small heat shock protein (HSP20) family.</text>
</comment>
<dbReference type="PROSITE" id="PS01031">
    <property type="entry name" value="SHSP"/>
    <property type="match status" value="1"/>
</dbReference>
<dbReference type="PANTHER" id="PTHR11527">
    <property type="entry name" value="HEAT-SHOCK PROTEIN 20 FAMILY MEMBER"/>
    <property type="match status" value="1"/>
</dbReference>
<organism evidence="4 5">
    <name type="scientific">Nitrospira tepida</name>
    <dbReference type="NCBI Taxonomy" id="2973512"/>
    <lineage>
        <taxon>Bacteria</taxon>
        <taxon>Pseudomonadati</taxon>
        <taxon>Nitrospirota</taxon>
        <taxon>Nitrospiria</taxon>
        <taxon>Nitrospirales</taxon>
        <taxon>Nitrospiraceae</taxon>
        <taxon>Nitrospira</taxon>
    </lineage>
</organism>
<reference evidence="4" key="1">
    <citation type="submission" date="2022-10" db="EMBL/GenBank/DDBJ databases">
        <authorList>
            <person name="Koch H."/>
        </authorList>
    </citation>
    <scope>NUCLEOTIDE SEQUENCE</scope>
    <source>
        <strain evidence="4">DNF</strain>
    </source>
</reference>
<gene>
    <name evidence="4" type="ORF">DNFV4_02244</name>
</gene>
<dbReference type="EMBL" id="OX365700">
    <property type="protein sequence ID" value="CAI4031824.1"/>
    <property type="molecule type" value="Genomic_DNA"/>
</dbReference>
<accession>A0AA86MZC1</accession>
<evidence type="ECO:0000313" key="4">
    <source>
        <dbReference type="EMBL" id="CAI4031824.1"/>
    </source>
</evidence>
<dbReference type="InterPro" id="IPR008978">
    <property type="entry name" value="HSP20-like_chaperone"/>
</dbReference>
<keyword evidence="4" id="KW-0346">Stress response</keyword>
<dbReference type="Pfam" id="PF00011">
    <property type="entry name" value="HSP20"/>
    <property type="match status" value="1"/>
</dbReference>
<dbReference type="AlphaFoldDB" id="A0AA86MZC1"/>
<evidence type="ECO:0000256" key="2">
    <source>
        <dbReference type="RuleBase" id="RU003616"/>
    </source>
</evidence>
<evidence type="ECO:0000313" key="5">
    <source>
        <dbReference type="Proteomes" id="UP001179121"/>
    </source>
</evidence>
<dbReference type="CDD" id="cd06464">
    <property type="entry name" value="ACD_sHsps-like"/>
    <property type="match status" value="1"/>
</dbReference>
<name>A0AA86MZC1_9BACT</name>
<feature type="domain" description="SHSP" evidence="3">
    <location>
        <begin position="41"/>
        <end position="153"/>
    </location>
</feature>
<dbReference type="Gene3D" id="2.60.40.790">
    <property type="match status" value="1"/>
</dbReference>
<evidence type="ECO:0000259" key="3">
    <source>
        <dbReference type="PROSITE" id="PS01031"/>
    </source>
</evidence>
<dbReference type="InterPro" id="IPR031107">
    <property type="entry name" value="Small_HSP"/>
</dbReference>
<keyword evidence="5" id="KW-1185">Reference proteome</keyword>
<dbReference type="InterPro" id="IPR002068">
    <property type="entry name" value="A-crystallin/Hsp20_dom"/>
</dbReference>
<dbReference type="Proteomes" id="UP001179121">
    <property type="component" value="Chromosome"/>
</dbReference>
<dbReference type="KEGG" id="nti:DNFV4_02244"/>
<evidence type="ECO:0000256" key="1">
    <source>
        <dbReference type="PROSITE-ProRule" id="PRU00285"/>
    </source>
</evidence>
<proteinExistence type="inferred from homology"/>
<dbReference type="SUPFAM" id="SSF49764">
    <property type="entry name" value="HSP20-like chaperones"/>
    <property type="match status" value="1"/>
</dbReference>
<protein>
    <submittedName>
        <fullName evidence="4">Heat shock protein, Hsp20 family</fullName>
    </submittedName>
</protein>
<sequence length="153" mass="17073">MDLMRAMMPLDALREIENMSDRLNRLLTGQRTLGDGGEESLALADWAPAVDVLETDAEFQIRAELPGVEKEAVKLSVEGGVLTISGTREQDKEEKGKRYHRTERAYGNFARSFTVPDSVDEHKVTAEFKNGLLTVRLPKSEKARPKSIEVMVA</sequence>